<protein>
    <submittedName>
        <fullName evidence="1">Allergen Asp f 15</fullName>
    </submittedName>
</protein>
<comment type="caution">
    <text evidence="1">The sequence shown here is derived from an EMBL/GenBank/DDBJ whole genome shotgun (WGS) entry which is preliminary data.</text>
</comment>
<proteinExistence type="predicted"/>
<name>A0ACB8T1R7_9AGAM</name>
<gene>
    <name evidence="1" type="ORF">BV25DRAFT_1838574</name>
</gene>
<dbReference type="Proteomes" id="UP000814140">
    <property type="component" value="Unassembled WGS sequence"/>
</dbReference>
<evidence type="ECO:0000313" key="2">
    <source>
        <dbReference type="Proteomes" id="UP000814140"/>
    </source>
</evidence>
<evidence type="ECO:0000313" key="1">
    <source>
        <dbReference type="EMBL" id="KAI0062041.1"/>
    </source>
</evidence>
<reference evidence="1" key="1">
    <citation type="submission" date="2021-03" db="EMBL/GenBank/DDBJ databases">
        <authorList>
            <consortium name="DOE Joint Genome Institute"/>
            <person name="Ahrendt S."/>
            <person name="Looney B.P."/>
            <person name="Miyauchi S."/>
            <person name="Morin E."/>
            <person name="Drula E."/>
            <person name="Courty P.E."/>
            <person name="Chicoki N."/>
            <person name="Fauchery L."/>
            <person name="Kohler A."/>
            <person name="Kuo A."/>
            <person name="Labutti K."/>
            <person name="Pangilinan J."/>
            <person name="Lipzen A."/>
            <person name="Riley R."/>
            <person name="Andreopoulos W."/>
            <person name="He G."/>
            <person name="Johnson J."/>
            <person name="Barry K.W."/>
            <person name="Grigoriev I.V."/>
            <person name="Nagy L."/>
            <person name="Hibbett D."/>
            <person name="Henrissat B."/>
            <person name="Matheny P.B."/>
            <person name="Labbe J."/>
            <person name="Martin F."/>
        </authorList>
    </citation>
    <scope>NUCLEOTIDE SEQUENCE</scope>
    <source>
        <strain evidence="1">HHB10654</strain>
    </source>
</reference>
<organism evidence="1 2">
    <name type="scientific">Artomyces pyxidatus</name>
    <dbReference type="NCBI Taxonomy" id="48021"/>
    <lineage>
        <taxon>Eukaryota</taxon>
        <taxon>Fungi</taxon>
        <taxon>Dikarya</taxon>
        <taxon>Basidiomycota</taxon>
        <taxon>Agaricomycotina</taxon>
        <taxon>Agaricomycetes</taxon>
        <taxon>Russulales</taxon>
        <taxon>Auriscalpiaceae</taxon>
        <taxon>Artomyces</taxon>
    </lineage>
</organism>
<keyword evidence="2" id="KW-1185">Reference proteome</keyword>
<accession>A0ACB8T1R7</accession>
<reference evidence="1" key="2">
    <citation type="journal article" date="2022" name="New Phytol.">
        <title>Evolutionary transition to the ectomycorrhizal habit in the genomes of a hyperdiverse lineage of mushroom-forming fungi.</title>
        <authorList>
            <person name="Looney B."/>
            <person name="Miyauchi S."/>
            <person name="Morin E."/>
            <person name="Drula E."/>
            <person name="Courty P.E."/>
            <person name="Kohler A."/>
            <person name="Kuo A."/>
            <person name="LaButti K."/>
            <person name="Pangilinan J."/>
            <person name="Lipzen A."/>
            <person name="Riley R."/>
            <person name="Andreopoulos W."/>
            <person name="He G."/>
            <person name="Johnson J."/>
            <person name="Nolan M."/>
            <person name="Tritt A."/>
            <person name="Barry K.W."/>
            <person name="Grigoriev I.V."/>
            <person name="Nagy L.G."/>
            <person name="Hibbett D."/>
            <person name="Henrissat B."/>
            <person name="Matheny P.B."/>
            <person name="Labbe J."/>
            <person name="Martin F.M."/>
        </authorList>
    </citation>
    <scope>NUCLEOTIDE SEQUENCE</scope>
    <source>
        <strain evidence="1">HHB10654</strain>
    </source>
</reference>
<sequence>MKFTSVRFALLSATLPVALADQVLYDQTYDNAAGSMLTVACSNGVNGLANKYPTFGSLPTFPNIGAAGAIAGWNSPNCGTCWELTYNGVSINVTAIDHAGTGFNIALEAMNTLTDGNAVQLGNIQASVTPLPKSACGL</sequence>
<dbReference type="EMBL" id="MU277209">
    <property type="protein sequence ID" value="KAI0062041.1"/>
    <property type="molecule type" value="Genomic_DNA"/>
</dbReference>